<dbReference type="InterPro" id="IPR012338">
    <property type="entry name" value="Beta-lactam/transpept-like"/>
</dbReference>
<dbReference type="OrthoDB" id="5241551at2"/>
<organism evidence="2 3">
    <name type="scientific">Flexivirga caeni</name>
    <dbReference type="NCBI Taxonomy" id="2294115"/>
    <lineage>
        <taxon>Bacteria</taxon>
        <taxon>Bacillati</taxon>
        <taxon>Actinomycetota</taxon>
        <taxon>Actinomycetes</taxon>
        <taxon>Micrococcales</taxon>
        <taxon>Dermacoccaceae</taxon>
        <taxon>Flexivirga</taxon>
    </lineage>
</organism>
<keyword evidence="3" id="KW-1185">Reference proteome</keyword>
<dbReference type="GO" id="GO:0009002">
    <property type="term" value="F:serine-type D-Ala-D-Ala carboxypeptidase activity"/>
    <property type="evidence" value="ECO:0007669"/>
    <property type="project" value="InterPro"/>
</dbReference>
<dbReference type="AlphaFoldDB" id="A0A3M9MH53"/>
<reference evidence="2 3" key="1">
    <citation type="submission" date="2018-11" db="EMBL/GenBank/DDBJ databases">
        <title>Draft genome of Simplicispira Flexivirga sp. BO-16.</title>
        <authorList>
            <person name="Im W.T."/>
        </authorList>
    </citation>
    <scope>NUCLEOTIDE SEQUENCE [LARGE SCALE GENOMIC DNA]</scope>
    <source>
        <strain evidence="2 3">BO-16</strain>
    </source>
</reference>
<evidence type="ECO:0000313" key="2">
    <source>
        <dbReference type="EMBL" id="RNI24824.1"/>
    </source>
</evidence>
<sequence length="383" mass="40075">MLGVGVVTLGLYAVFACVRPVPAPRITLDPALAPAASRPHLAWPARGQAALAAAGYGVLAVHGKQTPTPTASIAKVITALCVLAKDPLGPGQHGPTYTITTADANAYHTEAAHGDSVAAVTAGEHLSEYQALQALLVPSADNVADSLARWVFGSLPGYRRYATRFLLAHGLAHTRIGPDASGLDPHTTSTADDLAKLALIATGNRVLMQIAGQHSVDLPVAGRVTNWNTDLGTAGITGLKTGNNTVDTGAFLFTSTVSDGTRTLPVAGVILDAPSLPDALHAATRLVRSLHVGFRQVTIPARRRVGTLTTTRGQPVPITTTEPITLLRWQAAPVTMTVRSIPGRTRGDAGTLQVSAGPQMRETDLEPLRVMPGPSLWWRLTHP</sequence>
<gene>
    <name evidence="2" type="ORF">EFY87_03795</name>
</gene>
<dbReference type="RefSeq" id="WP_123270114.1">
    <property type="nucleotide sequence ID" value="NZ_RJJQ01000002.1"/>
</dbReference>
<dbReference type="EMBL" id="RJJQ01000002">
    <property type="protein sequence ID" value="RNI24824.1"/>
    <property type="molecule type" value="Genomic_DNA"/>
</dbReference>
<dbReference type="GO" id="GO:0006508">
    <property type="term" value="P:proteolysis"/>
    <property type="evidence" value="ECO:0007669"/>
    <property type="project" value="InterPro"/>
</dbReference>
<feature type="domain" description="Peptidase S11 D-alanyl-D-alanine carboxypeptidase A N-terminal" evidence="1">
    <location>
        <begin position="58"/>
        <end position="274"/>
    </location>
</feature>
<name>A0A3M9MH53_9MICO</name>
<dbReference type="Proteomes" id="UP000271678">
    <property type="component" value="Unassembled WGS sequence"/>
</dbReference>
<dbReference type="InterPro" id="IPR001967">
    <property type="entry name" value="Peptidase_S11_N"/>
</dbReference>
<proteinExistence type="predicted"/>
<accession>A0A3M9MH53</accession>
<comment type="caution">
    <text evidence="2">The sequence shown here is derived from an EMBL/GenBank/DDBJ whole genome shotgun (WGS) entry which is preliminary data.</text>
</comment>
<dbReference type="SUPFAM" id="SSF56601">
    <property type="entry name" value="beta-lactamase/transpeptidase-like"/>
    <property type="match status" value="1"/>
</dbReference>
<evidence type="ECO:0000259" key="1">
    <source>
        <dbReference type="Pfam" id="PF00768"/>
    </source>
</evidence>
<dbReference type="Pfam" id="PF00768">
    <property type="entry name" value="Peptidase_S11"/>
    <property type="match status" value="1"/>
</dbReference>
<protein>
    <recommendedName>
        <fullName evidence="1">Peptidase S11 D-alanyl-D-alanine carboxypeptidase A N-terminal domain-containing protein</fullName>
    </recommendedName>
</protein>
<evidence type="ECO:0000313" key="3">
    <source>
        <dbReference type="Proteomes" id="UP000271678"/>
    </source>
</evidence>
<dbReference type="Gene3D" id="3.40.710.10">
    <property type="entry name" value="DD-peptidase/beta-lactamase superfamily"/>
    <property type="match status" value="1"/>
</dbReference>